<evidence type="ECO:0000256" key="1">
    <source>
        <dbReference type="SAM" id="SignalP"/>
    </source>
</evidence>
<accession>A0A918YN76</accession>
<reference evidence="2" key="2">
    <citation type="submission" date="2020-09" db="EMBL/GenBank/DDBJ databases">
        <authorList>
            <person name="Sun Q."/>
            <person name="Ohkuma M."/>
        </authorList>
    </citation>
    <scope>NUCLEOTIDE SEQUENCE</scope>
    <source>
        <strain evidence="2">JCM 4714</strain>
    </source>
</reference>
<evidence type="ECO:0000313" key="2">
    <source>
        <dbReference type="EMBL" id="GHE08916.1"/>
    </source>
</evidence>
<name>A0A918YN76_9ACTN</name>
<dbReference type="AlphaFoldDB" id="A0A918YN76"/>
<comment type="caution">
    <text evidence="2">The sequence shown here is derived from an EMBL/GenBank/DDBJ whole genome shotgun (WGS) entry which is preliminary data.</text>
</comment>
<reference evidence="2" key="1">
    <citation type="journal article" date="2014" name="Int. J. Syst. Evol. Microbiol.">
        <title>Complete genome sequence of Corynebacterium casei LMG S-19264T (=DSM 44701T), isolated from a smear-ripened cheese.</title>
        <authorList>
            <consortium name="US DOE Joint Genome Institute (JGI-PGF)"/>
            <person name="Walter F."/>
            <person name="Albersmeier A."/>
            <person name="Kalinowski J."/>
            <person name="Ruckert C."/>
        </authorList>
    </citation>
    <scope>NUCLEOTIDE SEQUENCE</scope>
    <source>
        <strain evidence="2">JCM 4714</strain>
    </source>
</reference>
<keyword evidence="1" id="KW-0732">Signal</keyword>
<dbReference type="EMBL" id="BMVG01000018">
    <property type="protein sequence ID" value="GHE08916.1"/>
    <property type="molecule type" value="Genomic_DNA"/>
</dbReference>
<proteinExistence type="predicted"/>
<evidence type="ECO:0000313" key="3">
    <source>
        <dbReference type="Proteomes" id="UP000655443"/>
    </source>
</evidence>
<feature type="signal peptide" evidence="1">
    <location>
        <begin position="1"/>
        <end position="28"/>
    </location>
</feature>
<protein>
    <submittedName>
        <fullName evidence="2">Uncharacterized protein</fullName>
    </submittedName>
</protein>
<gene>
    <name evidence="2" type="ORF">GCM10010339_59410</name>
</gene>
<keyword evidence="3" id="KW-1185">Reference proteome</keyword>
<feature type="chain" id="PRO_5037041908" evidence="1">
    <location>
        <begin position="29"/>
        <end position="58"/>
    </location>
</feature>
<organism evidence="2 3">
    <name type="scientific">Streptomyces alanosinicus</name>
    <dbReference type="NCBI Taxonomy" id="68171"/>
    <lineage>
        <taxon>Bacteria</taxon>
        <taxon>Bacillati</taxon>
        <taxon>Actinomycetota</taxon>
        <taxon>Actinomycetes</taxon>
        <taxon>Kitasatosporales</taxon>
        <taxon>Streptomycetaceae</taxon>
        <taxon>Streptomyces</taxon>
    </lineage>
</organism>
<sequence length="58" mass="5771">MLRRAFTSVLVLLLGVVTLLAVGGPAQAAPVTVTNATQFTDTTGSVVHAHGGGVIKVG</sequence>
<dbReference type="Proteomes" id="UP000655443">
    <property type="component" value="Unassembled WGS sequence"/>
</dbReference>